<evidence type="ECO:0000259" key="6">
    <source>
        <dbReference type="PROSITE" id="PS51296"/>
    </source>
</evidence>
<keyword evidence="8" id="KW-1185">Reference proteome</keyword>
<feature type="domain" description="Rieske" evidence="6">
    <location>
        <begin position="42"/>
        <end position="139"/>
    </location>
</feature>
<dbReference type="GO" id="GO:0046872">
    <property type="term" value="F:metal ion binding"/>
    <property type="evidence" value="ECO:0007669"/>
    <property type="project" value="UniProtKB-KW"/>
</dbReference>
<evidence type="ECO:0000256" key="2">
    <source>
        <dbReference type="ARBA" id="ARBA00022723"/>
    </source>
</evidence>
<organism evidence="7 8">
    <name type="scientific">Mangrovibacterium diazotrophicum</name>
    <dbReference type="NCBI Taxonomy" id="1261403"/>
    <lineage>
        <taxon>Bacteria</taxon>
        <taxon>Pseudomonadati</taxon>
        <taxon>Bacteroidota</taxon>
        <taxon>Bacteroidia</taxon>
        <taxon>Marinilabiliales</taxon>
        <taxon>Prolixibacteraceae</taxon>
        <taxon>Mangrovibacterium</taxon>
    </lineage>
</organism>
<keyword evidence="5" id="KW-0472">Membrane</keyword>
<feature type="transmembrane region" description="Helical" evidence="5">
    <location>
        <begin position="50"/>
        <end position="70"/>
    </location>
</feature>
<dbReference type="OrthoDB" id="1121472at2"/>
<dbReference type="RefSeq" id="WP_120272992.1">
    <property type="nucleotide sequence ID" value="NZ_RAPN01000001.1"/>
</dbReference>
<evidence type="ECO:0000256" key="5">
    <source>
        <dbReference type="SAM" id="Phobius"/>
    </source>
</evidence>
<dbReference type="GO" id="GO:0051537">
    <property type="term" value="F:2 iron, 2 sulfur cluster binding"/>
    <property type="evidence" value="ECO:0007669"/>
    <property type="project" value="UniProtKB-KW"/>
</dbReference>
<reference evidence="7 8" key="1">
    <citation type="submission" date="2018-09" db="EMBL/GenBank/DDBJ databases">
        <title>Genomic Encyclopedia of Archaeal and Bacterial Type Strains, Phase II (KMG-II): from individual species to whole genera.</title>
        <authorList>
            <person name="Goeker M."/>
        </authorList>
    </citation>
    <scope>NUCLEOTIDE SEQUENCE [LARGE SCALE GENOMIC DNA]</scope>
    <source>
        <strain evidence="7 8">DSM 27148</strain>
    </source>
</reference>
<dbReference type="PROSITE" id="PS51296">
    <property type="entry name" value="RIESKE"/>
    <property type="match status" value="1"/>
</dbReference>
<name>A0A419W8B4_9BACT</name>
<keyword evidence="1" id="KW-0001">2Fe-2S</keyword>
<accession>A0A419W8B4</accession>
<evidence type="ECO:0000256" key="1">
    <source>
        <dbReference type="ARBA" id="ARBA00022714"/>
    </source>
</evidence>
<keyword evidence="5" id="KW-1133">Transmembrane helix</keyword>
<evidence type="ECO:0000256" key="3">
    <source>
        <dbReference type="ARBA" id="ARBA00023004"/>
    </source>
</evidence>
<protein>
    <submittedName>
        <fullName evidence="7">Nitrite reductase/ring-hydroxylating ferredoxin subunit</fullName>
    </submittedName>
</protein>
<gene>
    <name evidence="7" type="ORF">BC643_2077</name>
</gene>
<keyword evidence="2" id="KW-0479">Metal-binding</keyword>
<dbReference type="Gene3D" id="2.102.10.10">
    <property type="entry name" value="Rieske [2Fe-2S] iron-sulphur domain"/>
    <property type="match status" value="1"/>
</dbReference>
<evidence type="ECO:0000313" key="8">
    <source>
        <dbReference type="Proteomes" id="UP000283387"/>
    </source>
</evidence>
<keyword evidence="3" id="KW-0408">Iron</keyword>
<sequence length="141" mass="15155">MNGIKRYLLRITFALAIVTAVSTSCSDNFESSIPYVYVNLSINMVNYNDLTVPGNAVLLSGGYAGIIVLYNGVQYFAYDAACPYEASQSCTISVEGGIGTCSCCGSQFNLWDGGYVMSGSADEPLLQYQATASENRLYITN</sequence>
<dbReference type="EMBL" id="RAPN01000001">
    <property type="protein sequence ID" value="RKD91713.1"/>
    <property type="molecule type" value="Genomic_DNA"/>
</dbReference>
<comment type="caution">
    <text evidence="7">The sequence shown here is derived from an EMBL/GenBank/DDBJ whole genome shotgun (WGS) entry which is preliminary data.</text>
</comment>
<dbReference type="PROSITE" id="PS51257">
    <property type="entry name" value="PROKAR_LIPOPROTEIN"/>
    <property type="match status" value="1"/>
</dbReference>
<dbReference type="InterPro" id="IPR036922">
    <property type="entry name" value="Rieske_2Fe-2S_sf"/>
</dbReference>
<evidence type="ECO:0000256" key="4">
    <source>
        <dbReference type="ARBA" id="ARBA00023014"/>
    </source>
</evidence>
<keyword evidence="4" id="KW-0411">Iron-sulfur</keyword>
<proteinExistence type="predicted"/>
<dbReference type="Proteomes" id="UP000283387">
    <property type="component" value="Unassembled WGS sequence"/>
</dbReference>
<dbReference type="SUPFAM" id="SSF50022">
    <property type="entry name" value="ISP domain"/>
    <property type="match status" value="1"/>
</dbReference>
<dbReference type="AlphaFoldDB" id="A0A419W8B4"/>
<keyword evidence="5" id="KW-0812">Transmembrane</keyword>
<dbReference type="InterPro" id="IPR017941">
    <property type="entry name" value="Rieske_2Fe-2S"/>
</dbReference>
<evidence type="ECO:0000313" key="7">
    <source>
        <dbReference type="EMBL" id="RKD91713.1"/>
    </source>
</evidence>